<protein>
    <recommendedName>
        <fullName evidence="3">Right-handed parallel beta-helix repeat-containing protein</fullName>
    </recommendedName>
</protein>
<name>A0ABW1A9C8_9ACTN</name>
<evidence type="ECO:0008006" key="3">
    <source>
        <dbReference type="Google" id="ProtNLM"/>
    </source>
</evidence>
<organism evidence="1 2">
    <name type="scientific">Actinomadura rugatobispora</name>
    <dbReference type="NCBI Taxonomy" id="1994"/>
    <lineage>
        <taxon>Bacteria</taxon>
        <taxon>Bacillati</taxon>
        <taxon>Actinomycetota</taxon>
        <taxon>Actinomycetes</taxon>
        <taxon>Streptosporangiales</taxon>
        <taxon>Thermomonosporaceae</taxon>
        <taxon>Actinomadura</taxon>
    </lineage>
</organism>
<accession>A0ABW1A9C8</accession>
<evidence type="ECO:0000313" key="1">
    <source>
        <dbReference type="EMBL" id="MFC5751206.1"/>
    </source>
</evidence>
<gene>
    <name evidence="1" type="ORF">ACFPZN_36795</name>
</gene>
<proteinExistence type="predicted"/>
<evidence type="ECO:0000313" key="2">
    <source>
        <dbReference type="Proteomes" id="UP001596074"/>
    </source>
</evidence>
<dbReference type="Proteomes" id="UP001596074">
    <property type="component" value="Unassembled WGS sequence"/>
</dbReference>
<dbReference type="InterPro" id="IPR011050">
    <property type="entry name" value="Pectin_lyase_fold/virulence"/>
</dbReference>
<reference evidence="2" key="1">
    <citation type="journal article" date="2019" name="Int. J. Syst. Evol. Microbiol.">
        <title>The Global Catalogue of Microorganisms (GCM) 10K type strain sequencing project: providing services to taxonomists for standard genome sequencing and annotation.</title>
        <authorList>
            <consortium name="The Broad Institute Genomics Platform"/>
            <consortium name="The Broad Institute Genome Sequencing Center for Infectious Disease"/>
            <person name="Wu L."/>
            <person name="Ma J."/>
        </authorList>
    </citation>
    <scope>NUCLEOTIDE SEQUENCE [LARGE SCALE GENOMIC DNA]</scope>
    <source>
        <strain evidence="2">KCTC 42087</strain>
    </source>
</reference>
<dbReference type="RefSeq" id="WP_378287102.1">
    <property type="nucleotide sequence ID" value="NZ_JBHSON010000065.1"/>
</dbReference>
<keyword evidence="2" id="KW-1185">Reference proteome</keyword>
<dbReference type="EMBL" id="JBHSON010000065">
    <property type="protein sequence ID" value="MFC5751206.1"/>
    <property type="molecule type" value="Genomic_DNA"/>
</dbReference>
<dbReference type="SUPFAM" id="SSF51126">
    <property type="entry name" value="Pectin lyase-like"/>
    <property type="match status" value="1"/>
</dbReference>
<comment type="caution">
    <text evidence="1">The sequence shown here is derived from an EMBL/GenBank/DDBJ whole genome shotgun (WGS) entry which is preliminary data.</text>
</comment>
<sequence length="375" mass="39834">MRFWFGRPAVAAADAANVPGLAPLGSFAGSSWDAKFKAALSYAGAQTYRPVIVLPNDKIELSGGPYPFLDGLRLSGPPGGAEREFGSRGPQTIVTAKGKPLFSMPKDGVRSMWMRGIQFRASGTVDWMVRETDFAGGPIMSDATFLDVGWVGFRSVMHARHLRVTIDRAYINNGTDVQLKLGGSDNYYFTAGPSYMSGSLKPTAAAYVHFTSMSRTRVGPLYITPQQATAFRIESGFGGLSFEGTIIDCTGRDKETACQGAAIYVLSGEGHLFSNLWFFNCATDPGSTGRVGEKGQVYIGKAAKEIAFVGCQWSGGAKQRVFTPAGTPAIYCASGASGVRVRAPLAPNGGEKRLQQATAGALTCDDPGWKIVTSS</sequence>